<accession>A0A803MAQ5</accession>
<dbReference type="Gramene" id="AUR62026172-RA">
    <property type="protein sequence ID" value="AUR62026172-RA:cds"/>
    <property type="gene ID" value="AUR62026172"/>
</dbReference>
<feature type="compositionally biased region" description="Basic residues" evidence="1">
    <location>
        <begin position="218"/>
        <end position="228"/>
    </location>
</feature>
<dbReference type="Proteomes" id="UP000596660">
    <property type="component" value="Unplaced"/>
</dbReference>
<reference evidence="2" key="1">
    <citation type="journal article" date="2017" name="Nature">
        <title>The genome of Chenopodium quinoa.</title>
        <authorList>
            <person name="Jarvis D.E."/>
            <person name="Ho Y.S."/>
            <person name="Lightfoot D.J."/>
            <person name="Schmoeckel S.M."/>
            <person name="Li B."/>
            <person name="Borm T.J.A."/>
            <person name="Ohyanagi H."/>
            <person name="Mineta K."/>
            <person name="Michell C.T."/>
            <person name="Saber N."/>
            <person name="Kharbatia N.M."/>
            <person name="Rupper R.R."/>
            <person name="Sharp A.R."/>
            <person name="Dally N."/>
            <person name="Boughton B.A."/>
            <person name="Woo Y.H."/>
            <person name="Gao G."/>
            <person name="Schijlen E.G.W.M."/>
            <person name="Guo X."/>
            <person name="Momin A.A."/>
            <person name="Negrao S."/>
            <person name="Al-Babili S."/>
            <person name="Gehring C."/>
            <person name="Roessner U."/>
            <person name="Jung C."/>
            <person name="Murphy K."/>
            <person name="Arold S.T."/>
            <person name="Gojobori T."/>
            <person name="van der Linden C.G."/>
            <person name="van Loo E.N."/>
            <person name="Jellen E.N."/>
            <person name="Maughan P.J."/>
            <person name="Tester M."/>
        </authorList>
    </citation>
    <scope>NUCLEOTIDE SEQUENCE [LARGE SCALE GENOMIC DNA]</scope>
    <source>
        <strain evidence="2">cv. PI 614886</strain>
    </source>
</reference>
<keyword evidence="3" id="KW-1185">Reference proteome</keyword>
<proteinExistence type="predicted"/>
<reference evidence="2" key="2">
    <citation type="submission" date="2021-03" db="UniProtKB">
        <authorList>
            <consortium name="EnsemblPlants"/>
        </authorList>
    </citation>
    <scope>IDENTIFICATION</scope>
</reference>
<feature type="region of interest" description="Disordered" evidence="1">
    <location>
        <begin position="196"/>
        <end position="230"/>
    </location>
</feature>
<dbReference type="AlphaFoldDB" id="A0A803MAQ5"/>
<feature type="compositionally biased region" description="Polar residues" evidence="1">
    <location>
        <begin position="196"/>
        <end position="207"/>
    </location>
</feature>
<evidence type="ECO:0000256" key="1">
    <source>
        <dbReference type="SAM" id="MobiDB-lite"/>
    </source>
</evidence>
<evidence type="ECO:0000313" key="3">
    <source>
        <dbReference type="Proteomes" id="UP000596660"/>
    </source>
</evidence>
<name>A0A803MAQ5_CHEQI</name>
<dbReference type="EnsemblPlants" id="AUR62026172-RA">
    <property type="protein sequence ID" value="AUR62026172-RA:cds"/>
    <property type="gene ID" value="AUR62026172"/>
</dbReference>
<evidence type="ECO:0000313" key="2">
    <source>
        <dbReference type="EnsemblPlants" id="AUR62026172-RA:cds"/>
    </source>
</evidence>
<feature type="region of interest" description="Disordered" evidence="1">
    <location>
        <begin position="237"/>
        <end position="256"/>
    </location>
</feature>
<protein>
    <submittedName>
        <fullName evidence="2">Uncharacterized protein</fullName>
    </submittedName>
</protein>
<organism evidence="2 3">
    <name type="scientific">Chenopodium quinoa</name>
    <name type="common">Quinoa</name>
    <dbReference type="NCBI Taxonomy" id="63459"/>
    <lineage>
        <taxon>Eukaryota</taxon>
        <taxon>Viridiplantae</taxon>
        <taxon>Streptophyta</taxon>
        <taxon>Embryophyta</taxon>
        <taxon>Tracheophyta</taxon>
        <taxon>Spermatophyta</taxon>
        <taxon>Magnoliopsida</taxon>
        <taxon>eudicotyledons</taxon>
        <taxon>Gunneridae</taxon>
        <taxon>Pentapetalae</taxon>
        <taxon>Caryophyllales</taxon>
        <taxon>Chenopodiaceae</taxon>
        <taxon>Chenopodioideae</taxon>
        <taxon>Atripliceae</taxon>
        <taxon>Chenopodium</taxon>
    </lineage>
</organism>
<sequence length="287" mass="32225">MRMYEFYGRLYRFKRNSIESGDKRKSSGQKVVGAFVYVHLDYVGFLPKVIRKTGVLITGLETMHSVGQGYVSWLKVTCPHTKSGMECFFSDLCYDSEKSKQMVAKKAIYYIMYQYNLDIVDANYGAATLKVNEALASQPKVDSHLAVGVDAPRFKLNMMSRSLPSTSKCRRAVEAPSQSQILRGEINRAGRISRQLRTQHSATTNAAAESDIDLQLSGRRRNNSRNRMQRQVQHQLLNNNDESDPSTGLPMVPDSVGMRRGRMMITTNVSKYIVSNVEAGIGDLSSD</sequence>